<dbReference type="InParanoid" id="M1DMG7"/>
<accession>M1DMG7</accession>
<dbReference type="EnsemblPlants" id="PGSC0003DMT400091379">
    <property type="protein sequence ID" value="PGSC0003DMT400091379"/>
    <property type="gene ID" value="PGSC0003DMG400040950"/>
</dbReference>
<dbReference type="PaxDb" id="4113-PGSC0003DMT400091379"/>
<evidence type="ECO:0000313" key="2">
    <source>
        <dbReference type="Proteomes" id="UP000011115"/>
    </source>
</evidence>
<keyword evidence="2" id="KW-1185">Reference proteome</keyword>
<dbReference type="Proteomes" id="UP000011115">
    <property type="component" value="Unassembled WGS sequence"/>
</dbReference>
<evidence type="ECO:0008006" key="3">
    <source>
        <dbReference type="Google" id="ProtNLM"/>
    </source>
</evidence>
<proteinExistence type="predicted"/>
<reference evidence="2" key="1">
    <citation type="journal article" date="2011" name="Nature">
        <title>Genome sequence and analysis of the tuber crop potato.</title>
        <authorList>
            <consortium name="The Potato Genome Sequencing Consortium"/>
        </authorList>
    </citation>
    <scope>NUCLEOTIDE SEQUENCE [LARGE SCALE GENOMIC DNA]</scope>
    <source>
        <strain evidence="2">cv. DM1-3 516 R44</strain>
    </source>
</reference>
<reference evidence="1" key="2">
    <citation type="submission" date="2015-06" db="UniProtKB">
        <authorList>
            <consortium name="EnsemblPlants"/>
        </authorList>
    </citation>
    <scope>IDENTIFICATION</scope>
    <source>
        <strain evidence="1">DM1-3 516 R44</strain>
    </source>
</reference>
<name>M1DMG7_SOLTU</name>
<protein>
    <recommendedName>
        <fullName evidence="3">Integrase core domain containing protein</fullName>
    </recommendedName>
</protein>
<sequence length="112" mass="12229">MLASVLAGIDIDFSEIIIAVIHEMAFLRTTTMPFPCLICCLCKEDTMPLWNCDRLTEETKIVDVGLIKDSANPTALRKGIQVELAHLGNAITADVVQTDEDPILSTTAEPVE</sequence>
<dbReference type="Gramene" id="PGSC0003DMT400091379">
    <property type="protein sequence ID" value="PGSC0003DMT400091379"/>
    <property type="gene ID" value="PGSC0003DMG400040950"/>
</dbReference>
<dbReference type="HOGENOM" id="CLU_028647_5_1_1"/>
<dbReference type="AlphaFoldDB" id="M1DMG7"/>
<organism evidence="1 2">
    <name type="scientific">Solanum tuberosum</name>
    <name type="common">Potato</name>
    <dbReference type="NCBI Taxonomy" id="4113"/>
    <lineage>
        <taxon>Eukaryota</taxon>
        <taxon>Viridiplantae</taxon>
        <taxon>Streptophyta</taxon>
        <taxon>Embryophyta</taxon>
        <taxon>Tracheophyta</taxon>
        <taxon>Spermatophyta</taxon>
        <taxon>Magnoliopsida</taxon>
        <taxon>eudicotyledons</taxon>
        <taxon>Gunneridae</taxon>
        <taxon>Pentapetalae</taxon>
        <taxon>asterids</taxon>
        <taxon>lamiids</taxon>
        <taxon>Solanales</taxon>
        <taxon>Solanaceae</taxon>
        <taxon>Solanoideae</taxon>
        <taxon>Solaneae</taxon>
        <taxon>Solanum</taxon>
    </lineage>
</organism>
<evidence type="ECO:0000313" key="1">
    <source>
        <dbReference type="EnsemblPlants" id="PGSC0003DMT400091379"/>
    </source>
</evidence>